<protein>
    <submittedName>
        <fullName evidence="2">Diaminopimelate epimerase-like protein</fullName>
    </submittedName>
</protein>
<dbReference type="PANTHER" id="PTHR13774:SF32">
    <property type="entry name" value="ANTISENSE-ENHANCING SEQUENCE 1"/>
    <property type="match status" value="1"/>
</dbReference>
<dbReference type="OrthoDB" id="75169at2759"/>
<dbReference type="GeneID" id="36584570"/>
<dbReference type="Pfam" id="PF02567">
    <property type="entry name" value="PhzC-PhzF"/>
    <property type="match status" value="1"/>
</dbReference>
<dbReference type="STRING" id="1095630.A0A2J6TVB3"/>
<dbReference type="NCBIfam" id="TIGR00654">
    <property type="entry name" value="PhzF_family"/>
    <property type="match status" value="1"/>
</dbReference>
<reference evidence="2 3" key="1">
    <citation type="submission" date="2016-04" db="EMBL/GenBank/DDBJ databases">
        <title>A degradative enzymes factory behind the ericoid mycorrhizal symbiosis.</title>
        <authorList>
            <consortium name="DOE Joint Genome Institute"/>
            <person name="Martino E."/>
            <person name="Morin E."/>
            <person name="Grelet G."/>
            <person name="Kuo A."/>
            <person name="Kohler A."/>
            <person name="Daghino S."/>
            <person name="Barry K."/>
            <person name="Choi C."/>
            <person name="Cichocki N."/>
            <person name="Clum A."/>
            <person name="Copeland A."/>
            <person name="Hainaut M."/>
            <person name="Haridas S."/>
            <person name="Labutti K."/>
            <person name="Lindquist E."/>
            <person name="Lipzen A."/>
            <person name="Khouja H.-R."/>
            <person name="Murat C."/>
            <person name="Ohm R."/>
            <person name="Olson A."/>
            <person name="Spatafora J."/>
            <person name="Veneault-Fourrey C."/>
            <person name="Henrissat B."/>
            <person name="Grigoriev I."/>
            <person name="Martin F."/>
            <person name="Perotto S."/>
        </authorList>
    </citation>
    <scope>NUCLEOTIDE SEQUENCE [LARGE SCALE GENOMIC DNA]</scope>
    <source>
        <strain evidence="2 3">E</strain>
    </source>
</reference>
<dbReference type="InParanoid" id="A0A2J6TVB3"/>
<dbReference type="PIRSF" id="PIRSF016184">
    <property type="entry name" value="PhzC_PhzF"/>
    <property type="match status" value="1"/>
</dbReference>
<sequence>MSIRSNSQSSKNRIESQPHLKYLVHANSTPSFHLKPSSSSTKMQLSFVTLDAFTSTRYTGNPVAIVQVPASIAPSLTQAQKQSIASEFNLSEIVFLHLPEEGTAPTERNIDIFTHQAEVPFAGHPTIGTSHYLLKTVGERVDTIITKAGPIPISVDEQTGNVKAEIPQDFHIHEVTYKCDLNAKENSTISIAKGMSFIFVRLESLEDLVKADELKNLHGDTYDPSSLDEGWKVGLVGTMYFVAQGTDELGRKKYRTRMFGSREDPGTGSASSGLGCYLAGLEGKETGKGPIKFVFEQGVEMGRRNVISVEVTRGEGGEGVEKVALSGAAVTVMEGKLEV</sequence>
<dbReference type="PANTHER" id="PTHR13774">
    <property type="entry name" value="PHENAZINE BIOSYNTHESIS PROTEIN"/>
    <property type="match status" value="1"/>
</dbReference>
<dbReference type="Gene3D" id="3.10.310.10">
    <property type="entry name" value="Diaminopimelate Epimerase, Chain A, domain 1"/>
    <property type="match status" value="2"/>
</dbReference>
<keyword evidence="3" id="KW-1185">Reference proteome</keyword>
<proteinExistence type="predicted"/>
<accession>A0A2J6TVB3</accession>
<organism evidence="2 3">
    <name type="scientific">Hyaloscypha bicolor E</name>
    <dbReference type="NCBI Taxonomy" id="1095630"/>
    <lineage>
        <taxon>Eukaryota</taxon>
        <taxon>Fungi</taxon>
        <taxon>Dikarya</taxon>
        <taxon>Ascomycota</taxon>
        <taxon>Pezizomycotina</taxon>
        <taxon>Leotiomycetes</taxon>
        <taxon>Helotiales</taxon>
        <taxon>Hyaloscyphaceae</taxon>
        <taxon>Hyaloscypha</taxon>
        <taxon>Hyaloscypha bicolor</taxon>
    </lineage>
</organism>
<name>A0A2J6TVB3_9HELO</name>
<dbReference type="GO" id="GO:0016853">
    <property type="term" value="F:isomerase activity"/>
    <property type="evidence" value="ECO:0007669"/>
    <property type="project" value="TreeGrafter"/>
</dbReference>
<dbReference type="FunCoup" id="A0A2J6TVB3">
    <property type="interactions" value="158"/>
</dbReference>
<gene>
    <name evidence="2" type="ORF">K444DRAFT_550054</name>
</gene>
<evidence type="ECO:0000313" key="3">
    <source>
        <dbReference type="Proteomes" id="UP000235371"/>
    </source>
</evidence>
<dbReference type="GO" id="GO:0005737">
    <property type="term" value="C:cytoplasm"/>
    <property type="evidence" value="ECO:0007669"/>
    <property type="project" value="TreeGrafter"/>
</dbReference>
<dbReference type="Proteomes" id="UP000235371">
    <property type="component" value="Unassembled WGS sequence"/>
</dbReference>
<feature type="active site" evidence="1">
    <location>
        <position position="92"/>
    </location>
</feature>
<evidence type="ECO:0000313" key="2">
    <source>
        <dbReference type="EMBL" id="PMD66957.1"/>
    </source>
</evidence>
<dbReference type="InterPro" id="IPR003719">
    <property type="entry name" value="Phenazine_PhzF-like"/>
</dbReference>
<evidence type="ECO:0000256" key="1">
    <source>
        <dbReference type="PIRSR" id="PIRSR016184-1"/>
    </source>
</evidence>
<dbReference type="SUPFAM" id="SSF54506">
    <property type="entry name" value="Diaminopimelate epimerase-like"/>
    <property type="match status" value="1"/>
</dbReference>
<dbReference type="AlphaFoldDB" id="A0A2J6TVB3"/>
<dbReference type="RefSeq" id="XP_024743861.1">
    <property type="nucleotide sequence ID" value="XM_024876491.1"/>
</dbReference>
<dbReference type="EMBL" id="KZ613740">
    <property type="protein sequence ID" value="PMD66957.1"/>
    <property type="molecule type" value="Genomic_DNA"/>
</dbReference>